<keyword evidence="2" id="KW-0472">Membrane</keyword>
<accession>A0A4U5PFK3</accession>
<feature type="compositionally biased region" description="Polar residues" evidence="1">
    <location>
        <begin position="208"/>
        <end position="218"/>
    </location>
</feature>
<gene>
    <name evidence="4" type="ORF">L596_009513</name>
</gene>
<feature type="region of interest" description="Disordered" evidence="1">
    <location>
        <begin position="261"/>
        <end position="281"/>
    </location>
</feature>
<feature type="chain" id="PRO_5020685948" evidence="3">
    <location>
        <begin position="25"/>
        <end position="370"/>
    </location>
</feature>
<sequence length="370" mass="39102">MEPFPVGFKAVLILLSTLVGQTAAAEGNGITGLLSEVFGSVFPGYHGLSQRSAEPAEPAAETVSPTFEPRTEPVGVEIIATPRRTLDHESAMDGLSEYLALFGVTELPEMMGMLKVTTEKYNHRSKTDTLMLLGYGILLFLTCLIHVALQVHLISHKAKFNEKLEAAKHNVSAEARSATPSRKTSSSTKQGSPNASTPSKIPQFGGVSPTQMSSTTAISKGGLYPTQISKISNTQLISPTQKYSASRTGSSNMLTVIPSGTQMTQRSSGTQSATPMSSATQLSSMIRVGSAKMGNVTQMPFPHAAPGATMIPGGANNVTIRPSTTNVSPVTRLPSNSKIPNATAMSGATEQKIMNAPKDDPLYENLSFSK</sequence>
<evidence type="ECO:0000313" key="5">
    <source>
        <dbReference type="Proteomes" id="UP000298663"/>
    </source>
</evidence>
<keyword evidence="5" id="KW-1185">Reference proteome</keyword>
<feature type="signal peptide" evidence="3">
    <location>
        <begin position="1"/>
        <end position="24"/>
    </location>
</feature>
<keyword evidence="3" id="KW-0732">Signal</keyword>
<evidence type="ECO:0000256" key="1">
    <source>
        <dbReference type="SAM" id="MobiDB-lite"/>
    </source>
</evidence>
<proteinExistence type="predicted"/>
<reference evidence="4 5" key="2">
    <citation type="journal article" date="2019" name="G3 (Bethesda)">
        <title>Hybrid Assembly of the Genome of the Entomopathogenic Nematode Steinernema carpocapsae Identifies the X-Chromosome.</title>
        <authorList>
            <person name="Serra L."/>
            <person name="Macchietto M."/>
            <person name="Macias-Munoz A."/>
            <person name="McGill C.J."/>
            <person name="Rodriguez I.M."/>
            <person name="Rodriguez B."/>
            <person name="Murad R."/>
            <person name="Mortazavi A."/>
        </authorList>
    </citation>
    <scope>NUCLEOTIDE SEQUENCE [LARGE SCALE GENOMIC DNA]</scope>
    <source>
        <strain evidence="4 5">ALL</strain>
    </source>
</reference>
<feature type="region of interest" description="Disordered" evidence="1">
    <location>
        <begin position="312"/>
        <end position="344"/>
    </location>
</feature>
<feature type="compositionally biased region" description="Polar residues" evidence="1">
    <location>
        <begin position="178"/>
        <end position="200"/>
    </location>
</feature>
<organism evidence="4 5">
    <name type="scientific">Steinernema carpocapsae</name>
    <name type="common">Entomopathogenic nematode</name>
    <dbReference type="NCBI Taxonomy" id="34508"/>
    <lineage>
        <taxon>Eukaryota</taxon>
        <taxon>Metazoa</taxon>
        <taxon>Ecdysozoa</taxon>
        <taxon>Nematoda</taxon>
        <taxon>Chromadorea</taxon>
        <taxon>Rhabditida</taxon>
        <taxon>Tylenchina</taxon>
        <taxon>Panagrolaimomorpha</taxon>
        <taxon>Strongyloidoidea</taxon>
        <taxon>Steinernematidae</taxon>
        <taxon>Steinernema</taxon>
    </lineage>
</organism>
<evidence type="ECO:0000256" key="3">
    <source>
        <dbReference type="SAM" id="SignalP"/>
    </source>
</evidence>
<dbReference type="Proteomes" id="UP000298663">
    <property type="component" value="Unassembled WGS sequence"/>
</dbReference>
<evidence type="ECO:0000313" key="4">
    <source>
        <dbReference type="EMBL" id="TKR95329.1"/>
    </source>
</evidence>
<feature type="region of interest" description="Disordered" evidence="1">
    <location>
        <begin position="170"/>
        <end position="218"/>
    </location>
</feature>
<dbReference type="EMBL" id="AZBU02000002">
    <property type="protein sequence ID" value="TKR95329.1"/>
    <property type="molecule type" value="Genomic_DNA"/>
</dbReference>
<comment type="caution">
    <text evidence="4">The sequence shown here is derived from an EMBL/GenBank/DDBJ whole genome shotgun (WGS) entry which is preliminary data.</text>
</comment>
<name>A0A4U5PFK3_STECR</name>
<evidence type="ECO:0000256" key="2">
    <source>
        <dbReference type="SAM" id="Phobius"/>
    </source>
</evidence>
<protein>
    <submittedName>
        <fullName evidence="4">Uncharacterized protein</fullName>
    </submittedName>
</protein>
<feature type="compositionally biased region" description="Polar residues" evidence="1">
    <location>
        <begin position="316"/>
        <end position="344"/>
    </location>
</feature>
<dbReference type="AlphaFoldDB" id="A0A4U5PFK3"/>
<reference evidence="4 5" key="1">
    <citation type="journal article" date="2015" name="Genome Biol.">
        <title>Comparative genomics of Steinernema reveals deeply conserved gene regulatory networks.</title>
        <authorList>
            <person name="Dillman A.R."/>
            <person name="Macchietto M."/>
            <person name="Porter C.F."/>
            <person name="Rogers A."/>
            <person name="Williams B."/>
            <person name="Antoshechkin I."/>
            <person name="Lee M.M."/>
            <person name="Goodwin Z."/>
            <person name="Lu X."/>
            <person name="Lewis E.E."/>
            <person name="Goodrich-Blair H."/>
            <person name="Stock S.P."/>
            <person name="Adams B.J."/>
            <person name="Sternberg P.W."/>
            <person name="Mortazavi A."/>
        </authorList>
    </citation>
    <scope>NUCLEOTIDE SEQUENCE [LARGE SCALE GENOMIC DNA]</scope>
    <source>
        <strain evidence="4 5">ALL</strain>
    </source>
</reference>
<keyword evidence="2" id="KW-0812">Transmembrane</keyword>
<keyword evidence="2" id="KW-1133">Transmembrane helix</keyword>
<feature type="transmembrane region" description="Helical" evidence="2">
    <location>
        <begin position="132"/>
        <end position="154"/>
    </location>
</feature>